<comment type="subcellular location">
    <subcellularLocation>
        <location evidence="1">Cell membrane</location>
        <topology evidence="1">Multi-pass membrane protein</topology>
    </subcellularLocation>
</comment>
<dbReference type="AlphaFoldDB" id="A0A923LJR3"/>
<organism evidence="8 9">
    <name type="scientific">Mediterraneibacter hominis</name>
    <dbReference type="NCBI Taxonomy" id="2763054"/>
    <lineage>
        <taxon>Bacteria</taxon>
        <taxon>Bacillati</taxon>
        <taxon>Bacillota</taxon>
        <taxon>Clostridia</taxon>
        <taxon>Lachnospirales</taxon>
        <taxon>Lachnospiraceae</taxon>
        <taxon>Mediterraneibacter</taxon>
    </lineage>
</organism>
<keyword evidence="5 7" id="KW-1133">Transmembrane helix</keyword>
<keyword evidence="4 7" id="KW-0812">Transmembrane</keyword>
<keyword evidence="8" id="KW-0969">Cilium</keyword>
<gene>
    <name evidence="8" type="ORF">H8S37_10530</name>
</gene>
<reference evidence="8" key="1">
    <citation type="submission" date="2020-08" db="EMBL/GenBank/DDBJ databases">
        <title>Genome public.</title>
        <authorList>
            <person name="Liu C."/>
            <person name="Sun Q."/>
        </authorList>
    </citation>
    <scope>NUCLEOTIDE SEQUENCE</scope>
    <source>
        <strain evidence="8">NSJ-55</strain>
    </source>
</reference>
<dbReference type="PANTHER" id="PTHR30065">
    <property type="entry name" value="FLAGELLAR BIOSYNTHETIC PROTEIN FLIR"/>
    <property type="match status" value="1"/>
</dbReference>
<dbReference type="Proteomes" id="UP000652477">
    <property type="component" value="Unassembled WGS sequence"/>
</dbReference>
<evidence type="ECO:0000256" key="5">
    <source>
        <dbReference type="ARBA" id="ARBA00022989"/>
    </source>
</evidence>
<evidence type="ECO:0000313" key="8">
    <source>
        <dbReference type="EMBL" id="MBC5689352.1"/>
    </source>
</evidence>
<protein>
    <submittedName>
        <fullName evidence="8">Flagellar biosynthetic protein FliR</fullName>
    </submittedName>
</protein>
<keyword evidence="8" id="KW-0282">Flagellum</keyword>
<name>A0A923LJR3_9FIRM</name>
<feature type="transmembrane region" description="Helical" evidence="7">
    <location>
        <begin position="73"/>
        <end position="94"/>
    </location>
</feature>
<evidence type="ECO:0000256" key="2">
    <source>
        <dbReference type="ARBA" id="ARBA00009772"/>
    </source>
</evidence>
<evidence type="ECO:0000256" key="4">
    <source>
        <dbReference type="ARBA" id="ARBA00022692"/>
    </source>
</evidence>
<dbReference type="GO" id="GO:0006605">
    <property type="term" value="P:protein targeting"/>
    <property type="evidence" value="ECO:0007669"/>
    <property type="project" value="InterPro"/>
</dbReference>
<comment type="caution">
    <text evidence="8">The sequence shown here is derived from an EMBL/GenBank/DDBJ whole genome shotgun (WGS) entry which is preliminary data.</text>
</comment>
<feature type="transmembrane region" description="Helical" evidence="7">
    <location>
        <begin position="6"/>
        <end position="29"/>
    </location>
</feature>
<sequence length="261" mass="28487">MLIAGTPQFLLFCLILMRMSGFIFLNPVLGRRNMPALFRTGLVLTLTWIIYTVESTLEITLPQSVYPVEFGLLLLKEFAVGYILGFVMVLFDYVMTNAGSVIDFQMGLAMATVYDPQNGTQTAVTGKVLETYFLLLFFAVDGHLALIKILLTSSELVPYGAAALGQLQANALVTLFTECTALSVKLAFPVIAIEFLTEIAVGMLIKIIPQINLFVLNIELKVVVGILVLLLLISPVGEYIGTLISQMITEIQEILAITAAA</sequence>
<evidence type="ECO:0000256" key="7">
    <source>
        <dbReference type="SAM" id="Phobius"/>
    </source>
</evidence>
<feature type="transmembrane region" description="Helical" evidence="7">
    <location>
        <begin position="188"/>
        <end position="208"/>
    </location>
</feature>
<evidence type="ECO:0000313" key="9">
    <source>
        <dbReference type="Proteomes" id="UP000652477"/>
    </source>
</evidence>
<dbReference type="Pfam" id="PF01311">
    <property type="entry name" value="Bac_export_1"/>
    <property type="match status" value="1"/>
</dbReference>
<accession>A0A923LJR3</accession>
<dbReference type="GO" id="GO:0005886">
    <property type="term" value="C:plasma membrane"/>
    <property type="evidence" value="ECO:0007669"/>
    <property type="project" value="UniProtKB-SubCell"/>
</dbReference>
<dbReference type="RefSeq" id="WP_186876024.1">
    <property type="nucleotide sequence ID" value="NZ_JACOPF010000002.1"/>
</dbReference>
<proteinExistence type="inferred from homology"/>
<dbReference type="InterPro" id="IPR002010">
    <property type="entry name" value="T3SS_IM_R"/>
</dbReference>
<dbReference type="PRINTS" id="PR00953">
    <property type="entry name" value="TYPE3IMRPROT"/>
</dbReference>
<keyword evidence="6 7" id="KW-0472">Membrane</keyword>
<keyword evidence="3" id="KW-1003">Cell membrane</keyword>
<dbReference type="PANTHER" id="PTHR30065:SF1">
    <property type="entry name" value="SURFACE PRESENTATION OF ANTIGENS PROTEIN SPAR"/>
    <property type="match status" value="1"/>
</dbReference>
<evidence type="ECO:0000256" key="1">
    <source>
        <dbReference type="ARBA" id="ARBA00004651"/>
    </source>
</evidence>
<evidence type="ECO:0000256" key="3">
    <source>
        <dbReference type="ARBA" id="ARBA00022475"/>
    </source>
</evidence>
<evidence type="ECO:0000256" key="6">
    <source>
        <dbReference type="ARBA" id="ARBA00023136"/>
    </source>
</evidence>
<feature type="transmembrane region" description="Helical" evidence="7">
    <location>
        <begin position="36"/>
        <end position="53"/>
    </location>
</feature>
<keyword evidence="9" id="KW-1185">Reference proteome</keyword>
<dbReference type="EMBL" id="JACOPF010000002">
    <property type="protein sequence ID" value="MBC5689352.1"/>
    <property type="molecule type" value="Genomic_DNA"/>
</dbReference>
<comment type="similarity">
    <text evidence="2">Belongs to the FliR/MopE/SpaR family.</text>
</comment>
<keyword evidence="8" id="KW-0966">Cell projection</keyword>